<reference evidence="3" key="2">
    <citation type="submission" date="2015-01" db="EMBL/GenBank/DDBJ databases">
        <title>Evolutionary Origins and Diversification of the Mycorrhizal Mutualists.</title>
        <authorList>
            <consortium name="DOE Joint Genome Institute"/>
            <consortium name="Mycorrhizal Genomics Consortium"/>
            <person name="Kohler A."/>
            <person name="Kuo A."/>
            <person name="Nagy L.G."/>
            <person name="Floudas D."/>
            <person name="Copeland A."/>
            <person name="Barry K.W."/>
            <person name="Cichocki N."/>
            <person name="Veneault-Fourrey C."/>
            <person name="LaButti K."/>
            <person name="Lindquist E.A."/>
            <person name="Lipzen A."/>
            <person name="Lundell T."/>
            <person name="Morin E."/>
            <person name="Murat C."/>
            <person name="Riley R."/>
            <person name="Ohm R."/>
            <person name="Sun H."/>
            <person name="Tunlid A."/>
            <person name="Henrissat B."/>
            <person name="Grigoriev I.V."/>
            <person name="Hibbett D.S."/>
            <person name="Martin F."/>
        </authorList>
    </citation>
    <scope>NUCLEOTIDE SEQUENCE [LARGE SCALE GENOMIC DNA]</scope>
    <source>
        <strain evidence="3">MUT 4182</strain>
    </source>
</reference>
<feature type="compositionally biased region" description="Polar residues" evidence="1">
    <location>
        <begin position="1"/>
        <end position="15"/>
    </location>
</feature>
<organism evidence="2 3">
    <name type="scientific">Tulasnella calospora MUT 4182</name>
    <dbReference type="NCBI Taxonomy" id="1051891"/>
    <lineage>
        <taxon>Eukaryota</taxon>
        <taxon>Fungi</taxon>
        <taxon>Dikarya</taxon>
        <taxon>Basidiomycota</taxon>
        <taxon>Agaricomycotina</taxon>
        <taxon>Agaricomycetes</taxon>
        <taxon>Cantharellales</taxon>
        <taxon>Tulasnellaceae</taxon>
        <taxon>Tulasnella</taxon>
    </lineage>
</organism>
<sequence>MLPSRFSFNQQQAPQNPLKRKLADGYESDDFIEAGHPWGAFKKRKPLQVTVEQREPSPMETPSAVELPDPRKILSLGNLPIDLFLEGLKSGADLPLPHALGPPPPHSLDQDVPRGDALQSGQICLEDGLLVLLRHDHPWLG</sequence>
<dbReference type="HOGENOM" id="CLU_1826710_0_0_1"/>
<reference evidence="2 3" key="1">
    <citation type="submission" date="2014-04" db="EMBL/GenBank/DDBJ databases">
        <authorList>
            <consortium name="DOE Joint Genome Institute"/>
            <person name="Kuo A."/>
            <person name="Girlanda M."/>
            <person name="Perotto S."/>
            <person name="Kohler A."/>
            <person name="Nagy L.G."/>
            <person name="Floudas D."/>
            <person name="Copeland A."/>
            <person name="Barry K.W."/>
            <person name="Cichocki N."/>
            <person name="Veneault-Fourrey C."/>
            <person name="LaButti K."/>
            <person name="Lindquist E.A."/>
            <person name="Lipzen A."/>
            <person name="Lundell T."/>
            <person name="Morin E."/>
            <person name="Murat C."/>
            <person name="Sun H."/>
            <person name="Tunlid A."/>
            <person name="Henrissat B."/>
            <person name="Grigoriev I.V."/>
            <person name="Hibbett D.S."/>
            <person name="Martin F."/>
            <person name="Nordberg H.P."/>
            <person name="Cantor M.N."/>
            <person name="Hua S.X."/>
        </authorList>
    </citation>
    <scope>NUCLEOTIDE SEQUENCE [LARGE SCALE GENOMIC DNA]</scope>
    <source>
        <strain evidence="2 3">MUT 4182</strain>
    </source>
</reference>
<gene>
    <name evidence="2" type="ORF">M407DRAFT_31395</name>
</gene>
<proteinExistence type="predicted"/>
<name>A0A0C3Q5P1_9AGAM</name>
<keyword evidence="3" id="KW-1185">Reference proteome</keyword>
<dbReference type="AlphaFoldDB" id="A0A0C3Q5P1"/>
<evidence type="ECO:0000256" key="1">
    <source>
        <dbReference type="SAM" id="MobiDB-lite"/>
    </source>
</evidence>
<feature type="region of interest" description="Disordered" evidence="1">
    <location>
        <begin position="1"/>
        <end position="24"/>
    </location>
</feature>
<protein>
    <submittedName>
        <fullName evidence="2">Uncharacterized protein</fullName>
    </submittedName>
</protein>
<evidence type="ECO:0000313" key="2">
    <source>
        <dbReference type="EMBL" id="KIO18956.1"/>
    </source>
</evidence>
<dbReference type="EMBL" id="KN823249">
    <property type="protein sequence ID" value="KIO18956.1"/>
    <property type="molecule type" value="Genomic_DNA"/>
</dbReference>
<evidence type="ECO:0000313" key="3">
    <source>
        <dbReference type="Proteomes" id="UP000054248"/>
    </source>
</evidence>
<dbReference type="Proteomes" id="UP000054248">
    <property type="component" value="Unassembled WGS sequence"/>
</dbReference>
<accession>A0A0C3Q5P1</accession>